<evidence type="ECO:0000256" key="6">
    <source>
        <dbReference type="ARBA" id="ARBA00023125"/>
    </source>
</evidence>
<dbReference type="SUPFAM" id="SSF57716">
    <property type="entry name" value="Glucocorticoid receptor-like (DNA-binding domain)"/>
    <property type="match status" value="1"/>
</dbReference>
<evidence type="ECO:0000256" key="5">
    <source>
        <dbReference type="ARBA" id="ARBA00023015"/>
    </source>
</evidence>
<dbReference type="FunFam" id="1.10.565.10:FF:000022">
    <property type="entry name" value="Nuclear receptor subfamily 2 group E member 3"/>
    <property type="match status" value="1"/>
</dbReference>
<evidence type="ECO:0000256" key="3">
    <source>
        <dbReference type="ARBA" id="ARBA00022771"/>
    </source>
</evidence>
<protein>
    <submittedName>
        <fullName evidence="14">Photoreceptor-specific nuclear receptor</fullName>
    </submittedName>
</protein>
<dbReference type="Pfam" id="PF00105">
    <property type="entry name" value="zf-C4"/>
    <property type="match status" value="1"/>
</dbReference>
<keyword evidence="7 10" id="KW-0804">Transcription</keyword>
<evidence type="ECO:0000256" key="2">
    <source>
        <dbReference type="ARBA" id="ARBA00022723"/>
    </source>
</evidence>
<evidence type="ECO:0000313" key="15">
    <source>
        <dbReference type="Proteomes" id="UP000310200"/>
    </source>
</evidence>
<dbReference type="Gene3D" id="1.10.565.10">
    <property type="entry name" value="Retinoid X Receptor"/>
    <property type="match status" value="1"/>
</dbReference>
<keyword evidence="4 10" id="KW-0862">Zinc</keyword>
<feature type="domain" description="NR LBD" evidence="13">
    <location>
        <begin position="282"/>
        <end position="535"/>
    </location>
</feature>
<reference evidence="14 15" key="1">
    <citation type="journal article" date="2019" name="Philos. Trans. R. Soc. Lond., B, Biol. Sci.">
        <title>Ant behaviour and brain gene expression of defending hosts depend on the ecological success of the intruding social parasite.</title>
        <authorList>
            <person name="Kaur R."/>
            <person name="Stoldt M."/>
            <person name="Jongepier E."/>
            <person name="Feldmeyer B."/>
            <person name="Menzel F."/>
            <person name="Bornberg-Bauer E."/>
            <person name="Foitzik S."/>
        </authorList>
    </citation>
    <scope>NUCLEOTIDE SEQUENCE [LARGE SCALE GENOMIC DNA]</scope>
    <source>
        <tissue evidence="14">Whole body</tissue>
    </source>
</reference>
<dbReference type="GO" id="GO:0005634">
    <property type="term" value="C:nucleus"/>
    <property type="evidence" value="ECO:0007669"/>
    <property type="project" value="UniProtKB-SubCell"/>
</dbReference>
<dbReference type="InterPro" id="IPR000536">
    <property type="entry name" value="Nucl_hrmn_rcpt_lig-bd"/>
</dbReference>
<dbReference type="InterPro" id="IPR013088">
    <property type="entry name" value="Znf_NHR/GATA"/>
</dbReference>
<dbReference type="SMART" id="SM00399">
    <property type="entry name" value="ZnF_C4"/>
    <property type="match status" value="1"/>
</dbReference>
<accession>A0A4S2K9C1</accession>
<comment type="caution">
    <text evidence="14">The sequence shown here is derived from an EMBL/GenBank/DDBJ whole genome shotgun (WGS) entry which is preliminary data.</text>
</comment>
<dbReference type="EMBL" id="QBLH01003020">
    <property type="protein sequence ID" value="TGZ45961.1"/>
    <property type="molecule type" value="Genomic_DNA"/>
</dbReference>
<keyword evidence="3 10" id="KW-0863">Zinc-finger</keyword>
<proteinExistence type="inferred from homology"/>
<dbReference type="CDD" id="cd06950">
    <property type="entry name" value="NR_LBD_Tlx_PNR_like"/>
    <property type="match status" value="1"/>
</dbReference>
<dbReference type="PANTHER" id="PTHR24083">
    <property type="entry name" value="NUCLEAR HORMONE RECEPTOR"/>
    <property type="match status" value="1"/>
</dbReference>
<dbReference type="SUPFAM" id="SSF48508">
    <property type="entry name" value="Nuclear receptor ligand-binding domain"/>
    <property type="match status" value="1"/>
</dbReference>
<dbReference type="STRING" id="300112.A0A4S2K9C1"/>
<feature type="region of interest" description="Disordered" evidence="11">
    <location>
        <begin position="26"/>
        <end position="89"/>
    </location>
</feature>
<evidence type="ECO:0000256" key="1">
    <source>
        <dbReference type="ARBA" id="ARBA00004123"/>
    </source>
</evidence>
<evidence type="ECO:0000256" key="7">
    <source>
        <dbReference type="ARBA" id="ARBA00023163"/>
    </source>
</evidence>
<feature type="compositionally biased region" description="Acidic residues" evidence="11">
    <location>
        <begin position="288"/>
        <end position="301"/>
    </location>
</feature>
<dbReference type="PROSITE" id="PS51843">
    <property type="entry name" value="NR_LBD"/>
    <property type="match status" value="1"/>
</dbReference>
<feature type="region of interest" description="Disordered" evidence="11">
    <location>
        <begin position="565"/>
        <end position="615"/>
    </location>
</feature>
<dbReference type="GO" id="GO:0008270">
    <property type="term" value="F:zinc ion binding"/>
    <property type="evidence" value="ECO:0007669"/>
    <property type="project" value="UniProtKB-KW"/>
</dbReference>
<dbReference type="PRINTS" id="PR00047">
    <property type="entry name" value="STROIDFINGER"/>
</dbReference>
<sequence>MGAFDIGRITNDRGGRMNGTATVMATEDHQHQHQQGQNEPTSEHPRSPASPLSVRHDSGESSVISPGLPERYSPLGATGSTSSHDPYASRSVQECPVPLCRGMPTDFPLARSPYLTALGNGHPHLLGQVQHQQQQQQQQQPQQPQHGSKPPRSLGLICVVCGDTSSGKHYGILACNGCSGFFKRSVRRKLIYRCQAGTGRCVVDKAHRNQCQACRLKKCMQMGMNKDEALVEMDQERALREAAVAVGVFGPPVSLAMARYTTPLPLPTVAPTTNSTNNAATPPRQDNEDGNASEDSIDVTNEEPLTPQRSGCTQLPPVLPSLYSPASAETVYETSARLLFMAVKWAKNLPSFAGLPFRDQVILLEEVWSELFLLNAVQWCLPLESSPLFSAAELTALTLSPHPHPHSGLHLQTTGKPSQVAADVRHLHDTLQRYKAVMVDPAEFACMKAIVLFRPETRGLKDSSQIENLQDQAQLMLGHHARAQQPNSPARFGRLLLLLPLLRTVPAARVELIYFHRTIGNTPMEKAWRNAGGAEGSDSIDSLSRMCGGGVFNLSTPAFSVHPLASIPLPPPPRKQGKPGSCRARPGSVGKGETDSRRAARGCQPPTHATTKLPLKGDPAMAAGLVVFRFRVSRVLTDKIKTFYKNKNKLSLYVDKDIKKLINNRNYTHKSIIFVTIKDN</sequence>
<dbReference type="Pfam" id="PF00104">
    <property type="entry name" value="Hormone_recep"/>
    <property type="match status" value="1"/>
</dbReference>
<feature type="compositionally biased region" description="Low complexity" evidence="11">
    <location>
        <begin position="130"/>
        <end position="146"/>
    </location>
</feature>
<dbReference type="PRINTS" id="PR00398">
    <property type="entry name" value="STRDHORMONER"/>
</dbReference>
<gene>
    <name evidence="14" type="ORF">DBV15_11761</name>
</gene>
<keyword evidence="6 10" id="KW-0238">DNA-binding</keyword>
<dbReference type="SMART" id="SM00430">
    <property type="entry name" value="HOLI"/>
    <property type="match status" value="1"/>
</dbReference>
<feature type="compositionally biased region" description="Low complexity" evidence="11">
    <location>
        <begin position="267"/>
        <end position="283"/>
    </location>
</feature>
<evidence type="ECO:0000259" key="13">
    <source>
        <dbReference type="PROSITE" id="PS51843"/>
    </source>
</evidence>
<keyword evidence="5 10" id="KW-0805">Transcription regulation</keyword>
<dbReference type="GO" id="GO:0043565">
    <property type="term" value="F:sequence-specific DNA binding"/>
    <property type="evidence" value="ECO:0007669"/>
    <property type="project" value="InterPro"/>
</dbReference>
<dbReference type="InterPro" id="IPR001723">
    <property type="entry name" value="Nuclear_hrmn_rcpt"/>
</dbReference>
<evidence type="ECO:0000256" key="9">
    <source>
        <dbReference type="ARBA" id="ARBA00023242"/>
    </source>
</evidence>
<name>A0A4S2K9C1_9HYME</name>
<keyword evidence="2 10" id="KW-0479">Metal-binding</keyword>
<feature type="domain" description="Nuclear receptor" evidence="12">
    <location>
        <begin position="155"/>
        <end position="231"/>
    </location>
</feature>
<evidence type="ECO:0000259" key="12">
    <source>
        <dbReference type="PROSITE" id="PS51030"/>
    </source>
</evidence>
<evidence type="ECO:0000313" key="14">
    <source>
        <dbReference type="EMBL" id="TGZ45961.1"/>
    </source>
</evidence>
<comment type="subcellular location">
    <subcellularLocation>
        <location evidence="1 10">Nucleus</location>
    </subcellularLocation>
</comment>
<feature type="region of interest" description="Disordered" evidence="11">
    <location>
        <begin position="267"/>
        <end position="313"/>
    </location>
</feature>
<dbReference type="PROSITE" id="PS00031">
    <property type="entry name" value="NUCLEAR_REC_DBD_1"/>
    <property type="match status" value="1"/>
</dbReference>
<evidence type="ECO:0000256" key="8">
    <source>
        <dbReference type="ARBA" id="ARBA00023170"/>
    </source>
</evidence>
<dbReference type="AlphaFoldDB" id="A0A4S2K9C1"/>
<evidence type="ECO:0000256" key="4">
    <source>
        <dbReference type="ARBA" id="ARBA00022833"/>
    </source>
</evidence>
<dbReference type="GO" id="GO:0003700">
    <property type="term" value="F:DNA-binding transcription factor activity"/>
    <property type="evidence" value="ECO:0007669"/>
    <property type="project" value="InterPro"/>
</dbReference>
<evidence type="ECO:0000256" key="11">
    <source>
        <dbReference type="SAM" id="MobiDB-lite"/>
    </source>
</evidence>
<dbReference type="Gene3D" id="3.30.50.10">
    <property type="entry name" value="Erythroid Transcription Factor GATA-1, subunit A"/>
    <property type="match status" value="1"/>
</dbReference>
<evidence type="ECO:0000256" key="10">
    <source>
        <dbReference type="RuleBase" id="RU004334"/>
    </source>
</evidence>
<keyword evidence="8 10" id="KW-0675">Receptor</keyword>
<keyword evidence="9 10" id="KW-0539">Nucleus</keyword>
<dbReference type="InterPro" id="IPR050274">
    <property type="entry name" value="Nuclear_hormone_rcpt_NR2"/>
</dbReference>
<comment type="similarity">
    <text evidence="10">Belongs to the nuclear hormone receptor family.</text>
</comment>
<dbReference type="Proteomes" id="UP000310200">
    <property type="component" value="Unassembled WGS sequence"/>
</dbReference>
<organism evidence="14 15">
    <name type="scientific">Temnothorax longispinosus</name>
    <dbReference type="NCBI Taxonomy" id="300112"/>
    <lineage>
        <taxon>Eukaryota</taxon>
        <taxon>Metazoa</taxon>
        <taxon>Ecdysozoa</taxon>
        <taxon>Arthropoda</taxon>
        <taxon>Hexapoda</taxon>
        <taxon>Insecta</taxon>
        <taxon>Pterygota</taxon>
        <taxon>Neoptera</taxon>
        <taxon>Endopterygota</taxon>
        <taxon>Hymenoptera</taxon>
        <taxon>Apocrita</taxon>
        <taxon>Aculeata</taxon>
        <taxon>Formicoidea</taxon>
        <taxon>Formicidae</taxon>
        <taxon>Myrmicinae</taxon>
        <taxon>Temnothorax</taxon>
    </lineage>
</organism>
<feature type="region of interest" description="Disordered" evidence="11">
    <location>
        <begin position="128"/>
        <end position="151"/>
    </location>
</feature>
<dbReference type="InterPro" id="IPR035500">
    <property type="entry name" value="NHR-like_dom_sf"/>
</dbReference>
<keyword evidence="15" id="KW-1185">Reference proteome</keyword>
<dbReference type="InterPro" id="IPR001628">
    <property type="entry name" value="Znf_hrmn_rcpt"/>
</dbReference>
<dbReference type="PROSITE" id="PS51030">
    <property type="entry name" value="NUCLEAR_REC_DBD_2"/>
    <property type="match status" value="1"/>
</dbReference>